<name>A0A1M2W4Q7_TRAPU</name>
<evidence type="ECO:0000313" key="2">
    <source>
        <dbReference type="EMBL" id="OJT14773.1"/>
    </source>
</evidence>
<gene>
    <name evidence="2" type="ORF">TRAPUB_8664</name>
</gene>
<sequence length="421" mass="45499">MAERQTLTEDQFEEIWPIWYNASLKDYSRCQKAKVDCVPAEGSNTFNCKECMGTARGAQCDWAAAVLNYVFEDGTQVKTRVTGFWGPRSAEELQKKEKARQAEALQQNAGVEGGSSGESFRYQTPDPYEYLLALPTQPDEMQVRLSELDDRIRDYMQDIPDYIKWADQSSRELDTLPNTTPVELAALRIAQAKAMEDVVALRTTWSAITLAEAERQLILKRRASAAAEGEGPTKIARSARGQDQRHSSEGGDEEVVADGPTNEGQVTASNADEPAPAIKSSRRAALPQRPSSDADEAAPVASSSRVKTSRPALPQPPSSSAEEAAPVASSSRRANRRRETSVLSLSSDTPPTAPSSRRQQRSAASASNHEAVTVKKSSRSRQATPAESSTAESSDAGEAAPPATSSRRVGAGRDKGKARAT</sequence>
<proteinExistence type="predicted"/>
<feature type="compositionally biased region" description="Low complexity" evidence="1">
    <location>
        <begin position="355"/>
        <end position="367"/>
    </location>
</feature>
<evidence type="ECO:0000256" key="1">
    <source>
        <dbReference type="SAM" id="MobiDB-lite"/>
    </source>
</evidence>
<feature type="compositionally biased region" description="Low complexity" evidence="1">
    <location>
        <begin position="383"/>
        <end position="400"/>
    </location>
</feature>
<organism evidence="2 3">
    <name type="scientific">Trametes pubescens</name>
    <name type="common">White-rot fungus</name>
    <dbReference type="NCBI Taxonomy" id="154538"/>
    <lineage>
        <taxon>Eukaryota</taxon>
        <taxon>Fungi</taxon>
        <taxon>Dikarya</taxon>
        <taxon>Basidiomycota</taxon>
        <taxon>Agaricomycotina</taxon>
        <taxon>Agaricomycetes</taxon>
        <taxon>Polyporales</taxon>
        <taxon>Polyporaceae</taxon>
        <taxon>Trametes</taxon>
    </lineage>
</organism>
<dbReference type="Proteomes" id="UP000184267">
    <property type="component" value="Unassembled WGS sequence"/>
</dbReference>
<reference evidence="2 3" key="1">
    <citation type="submission" date="2016-10" db="EMBL/GenBank/DDBJ databases">
        <title>Genome sequence of the basidiomycete white-rot fungus Trametes pubescens.</title>
        <authorList>
            <person name="Makela M.R."/>
            <person name="Granchi Z."/>
            <person name="Peng M."/>
            <person name="De Vries R.P."/>
            <person name="Grigoriev I."/>
            <person name="Riley R."/>
            <person name="Hilden K."/>
        </authorList>
    </citation>
    <scope>NUCLEOTIDE SEQUENCE [LARGE SCALE GENOMIC DNA]</scope>
    <source>
        <strain evidence="2 3">FBCC735</strain>
    </source>
</reference>
<protein>
    <submittedName>
        <fullName evidence="2">Uncharacterized protein</fullName>
    </submittedName>
</protein>
<feature type="compositionally biased region" description="Low complexity" evidence="1">
    <location>
        <begin position="318"/>
        <end position="332"/>
    </location>
</feature>
<evidence type="ECO:0000313" key="3">
    <source>
        <dbReference type="Proteomes" id="UP000184267"/>
    </source>
</evidence>
<accession>A0A1M2W4Q7</accession>
<dbReference type="AlphaFoldDB" id="A0A1M2W4Q7"/>
<comment type="caution">
    <text evidence="2">The sequence shown here is derived from an EMBL/GenBank/DDBJ whole genome shotgun (WGS) entry which is preliminary data.</text>
</comment>
<dbReference type="EMBL" id="MNAD01000238">
    <property type="protein sequence ID" value="OJT14773.1"/>
    <property type="molecule type" value="Genomic_DNA"/>
</dbReference>
<feature type="compositionally biased region" description="Basic and acidic residues" evidence="1">
    <location>
        <begin position="411"/>
        <end position="421"/>
    </location>
</feature>
<feature type="compositionally biased region" description="Basic and acidic residues" evidence="1">
    <location>
        <begin position="240"/>
        <end position="249"/>
    </location>
</feature>
<keyword evidence="3" id="KW-1185">Reference proteome</keyword>
<feature type="region of interest" description="Disordered" evidence="1">
    <location>
        <begin position="223"/>
        <end position="421"/>
    </location>
</feature>